<gene>
    <name evidence="2" type="ORF">C3Y92_03010</name>
</gene>
<feature type="region of interest" description="Disordered" evidence="1">
    <location>
        <begin position="1"/>
        <end position="25"/>
    </location>
</feature>
<dbReference type="KEGG" id="dcb:C3Y92_03010"/>
<dbReference type="Proteomes" id="UP000293296">
    <property type="component" value="Chromosome"/>
</dbReference>
<evidence type="ECO:0000313" key="2">
    <source>
        <dbReference type="EMBL" id="QAZ66265.1"/>
    </source>
</evidence>
<evidence type="ECO:0000256" key="1">
    <source>
        <dbReference type="SAM" id="MobiDB-lite"/>
    </source>
</evidence>
<accession>A0A4P6HHL6</accession>
<evidence type="ECO:0000313" key="3">
    <source>
        <dbReference type="Proteomes" id="UP000293296"/>
    </source>
</evidence>
<dbReference type="AlphaFoldDB" id="A0A4P6HHL6"/>
<feature type="compositionally biased region" description="Polar residues" evidence="1">
    <location>
        <begin position="1"/>
        <end position="22"/>
    </location>
</feature>
<dbReference type="RefSeq" id="WP_129349378.1">
    <property type="nucleotide sequence ID" value="NZ_CP026538.1"/>
</dbReference>
<keyword evidence="3" id="KW-1185">Reference proteome</keyword>
<sequence>MKIQTDQLTALRQTTEQSTGTRESSDAFAAILAKETGSAGGTQSTGLAAPPLSSLAGIDLASLQGVEETDAVADITEQERAVMNNMDTLLAKWEDYADTLAAHSGGDSLKQAYGVLENIENGVRRLKEDLPDGLSPGLGSLVNEMEVMTVTEKFKFNRGDYLV</sequence>
<dbReference type="OrthoDB" id="5518730at2"/>
<organism evidence="2 3">
    <name type="scientific">Solidesulfovibrio carbinolicus</name>
    <dbReference type="NCBI Taxonomy" id="296842"/>
    <lineage>
        <taxon>Bacteria</taxon>
        <taxon>Pseudomonadati</taxon>
        <taxon>Thermodesulfobacteriota</taxon>
        <taxon>Desulfovibrionia</taxon>
        <taxon>Desulfovibrionales</taxon>
        <taxon>Desulfovibrionaceae</taxon>
        <taxon>Solidesulfovibrio</taxon>
    </lineage>
</organism>
<name>A0A4P6HHL6_9BACT</name>
<protein>
    <submittedName>
        <fullName evidence="2">Uncharacterized protein</fullName>
    </submittedName>
</protein>
<reference evidence="2 3" key="1">
    <citation type="submission" date="2018-02" db="EMBL/GenBank/DDBJ databases">
        <title>Genome sequence of Desulfovibrio carbinolicus DSM 3852.</title>
        <authorList>
            <person name="Wilbanks E."/>
            <person name="Skennerton C.T."/>
            <person name="Orphan V.J."/>
        </authorList>
    </citation>
    <scope>NUCLEOTIDE SEQUENCE [LARGE SCALE GENOMIC DNA]</scope>
    <source>
        <strain evidence="2 3">DSM 3852</strain>
    </source>
</reference>
<dbReference type="EMBL" id="CP026538">
    <property type="protein sequence ID" value="QAZ66265.1"/>
    <property type="molecule type" value="Genomic_DNA"/>
</dbReference>
<proteinExistence type="predicted"/>